<evidence type="ECO:0000313" key="8">
    <source>
        <dbReference type="Ensembl" id="ENSGMOP00000019955.2"/>
    </source>
</evidence>
<feature type="transmembrane region" description="Helical" evidence="6">
    <location>
        <begin position="77"/>
        <end position="100"/>
    </location>
</feature>
<dbReference type="InterPro" id="IPR050911">
    <property type="entry name" value="DRAM/TMEM150_Autophagy_Mod"/>
</dbReference>
<dbReference type="Proteomes" id="UP000694546">
    <property type="component" value="Chromosome 19"/>
</dbReference>
<evidence type="ECO:0000256" key="2">
    <source>
        <dbReference type="ARBA" id="ARBA00006565"/>
    </source>
</evidence>
<feature type="transmembrane region" description="Helical" evidence="6">
    <location>
        <begin position="45"/>
        <end position="65"/>
    </location>
</feature>
<keyword evidence="4 6" id="KW-1133">Transmembrane helix</keyword>
<comment type="similarity">
    <text evidence="2">Belongs to the DRAM/TMEM150 family.</text>
</comment>
<protein>
    <submittedName>
        <fullName evidence="8">Transmembrane protein 150C</fullName>
    </submittedName>
</protein>
<evidence type="ECO:0000256" key="1">
    <source>
        <dbReference type="ARBA" id="ARBA00004127"/>
    </source>
</evidence>
<dbReference type="GO" id="GO:0012505">
    <property type="term" value="C:endomembrane system"/>
    <property type="evidence" value="ECO:0007669"/>
    <property type="project" value="UniProtKB-SubCell"/>
</dbReference>
<comment type="subcellular location">
    <subcellularLocation>
        <location evidence="1">Endomembrane system</location>
        <topology evidence="1">Multi-pass membrane protein</topology>
    </subcellularLocation>
</comment>
<feature type="transmembrane region" description="Helical" evidence="6">
    <location>
        <begin position="142"/>
        <end position="161"/>
    </location>
</feature>
<reference evidence="8" key="1">
    <citation type="submission" date="2025-08" db="UniProtKB">
        <authorList>
            <consortium name="Ensembl"/>
        </authorList>
    </citation>
    <scope>IDENTIFICATION</scope>
</reference>
<evidence type="ECO:0000313" key="9">
    <source>
        <dbReference type="Proteomes" id="UP000694546"/>
    </source>
</evidence>
<feature type="transmembrane region" description="Helical" evidence="6">
    <location>
        <begin position="7"/>
        <end position="33"/>
    </location>
</feature>
<evidence type="ECO:0000259" key="7">
    <source>
        <dbReference type="Pfam" id="PF10277"/>
    </source>
</evidence>
<feature type="domain" description="CWH43-like N-terminal" evidence="7">
    <location>
        <begin position="32"/>
        <end position="196"/>
    </location>
</feature>
<sequence length="237" mass="26929">MRSWSLWAFLPICFSLCVLPYSLNMVFNAYYFLSIAGNQPPASCVFSQVMNMAAFMGFLIGFLRYLQLKPKVRKPWLNIASLITFSLASFGMTLVGNFQWSNDEDVHNAGTGLSFGLGTVFCWLQSIATLRLNLRNEGRRLGIIRFVLSAAITLSMLLYFSLMLRGHHLHGARTQWCLVMFLLAFIGTLSVEFRHFNFDVVCMEHQEPPVTLSDRFSVVSENHPGTTMQTQDHPGYF</sequence>
<reference evidence="8" key="2">
    <citation type="submission" date="2025-09" db="UniProtKB">
        <authorList>
            <consortium name="Ensembl"/>
        </authorList>
    </citation>
    <scope>IDENTIFICATION</scope>
</reference>
<dbReference type="Ensembl" id="ENSGMOT00000020443.2">
    <property type="protein sequence ID" value="ENSGMOP00000019955.2"/>
    <property type="gene ID" value="ENSGMOG00000018512.2"/>
</dbReference>
<keyword evidence="5 6" id="KW-0472">Membrane</keyword>
<dbReference type="AlphaFoldDB" id="A0A8C4ZSW2"/>
<feature type="transmembrane region" description="Helical" evidence="6">
    <location>
        <begin position="112"/>
        <end position="130"/>
    </location>
</feature>
<keyword evidence="3 6" id="KW-0812">Transmembrane</keyword>
<keyword evidence="9" id="KW-1185">Reference proteome</keyword>
<accession>A0A8C4ZSW2</accession>
<dbReference type="GeneTree" id="ENSGT01030000234578"/>
<organism evidence="8 9">
    <name type="scientific">Gadus morhua</name>
    <name type="common">Atlantic cod</name>
    <dbReference type="NCBI Taxonomy" id="8049"/>
    <lineage>
        <taxon>Eukaryota</taxon>
        <taxon>Metazoa</taxon>
        <taxon>Chordata</taxon>
        <taxon>Craniata</taxon>
        <taxon>Vertebrata</taxon>
        <taxon>Euteleostomi</taxon>
        <taxon>Actinopterygii</taxon>
        <taxon>Neopterygii</taxon>
        <taxon>Teleostei</taxon>
        <taxon>Neoteleostei</taxon>
        <taxon>Acanthomorphata</taxon>
        <taxon>Zeiogadaria</taxon>
        <taxon>Gadariae</taxon>
        <taxon>Gadiformes</taxon>
        <taxon>Gadoidei</taxon>
        <taxon>Gadidae</taxon>
        <taxon>Gadus</taxon>
    </lineage>
</organism>
<dbReference type="Pfam" id="PF10277">
    <property type="entry name" value="Frag1"/>
    <property type="match status" value="1"/>
</dbReference>
<dbReference type="OMA" id="MFIHLCV"/>
<feature type="transmembrane region" description="Helical" evidence="6">
    <location>
        <begin position="173"/>
        <end position="193"/>
    </location>
</feature>
<evidence type="ECO:0000256" key="4">
    <source>
        <dbReference type="ARBA" id="ARBA00022989"/>
    </source>
</evidence>
<dbReference type="PANTHER" id="PTHR21324:SF7">
    <property type="entry name" value="TRANSMEMBRANE PROTEIN 150C"/>
    <property type="match status" value="1"/>
</dbReference>
<dbReference type="PANTHER" id="PTHR21324">
    <property type="entry name" value="FASTING-INDUCIBLE INTEGRAL MEMBRANE PROTEIN TM6P1-RELATED"/>
    <property type="match status" value="1"/>
</dbReference>
<gene>
    <name evidence="8" type="primary">TMEM150C</name>
</gene>
<name>A0A8C4ZSW2_GADMO</name>
<evidence type="ECO:0000256" key="6">
    <source>
        <dbReference type="SAM" id="Phobius"/>
    </source>
</evidence>
<evidence type="ECO:0000256" key="5">
    <source>
        <dbReference type="ARBA" id="ARBA00023136"/>
    </source>
</evidence>
<evidence type="ECO:0000256" key="3">
    <source>
        <dbReference type="ARBA" id="ARBA00022692"/>
    </source>
</evidence>
<proteinExistence type="inferred from homology"/>
<dbReference type="GO" id="GO:0005886">
    <property type="term" value="C:plasma membrane"/>
    <property type="evidence" value="ECO:0007669"/>
    <property type="project" value="TreeGrafter"/>
</dbReference>
<dbReference type="InterPro" id="IPR019402">
    <property type="entry name" value="CWH43_N"/>
</dbReference>